<dbReference type="Pfam" id="PF07733">
    <property type="entry name" value="DNA_pol3_alpha"/>
    <property type="match status" value="1"/>
</dbReference>
<evidence type="ECO:0000259" key="1">
    <source>
        <dbReference type="Pfam" id="PF07733"/>
    </source>
</evidence>
<dbReference type="eggNOG" id="COG2176">
    <property type="taxonomic scope" value="Bacteria"/>
</dbReference>
<dbReference type="GO" id="GO:0008408">
    <property type="term" value="F:3'-5' exonuclease activity"/>
    <property type="evidence" value="ECO:0007669"/>
    <property type="project" value="InterPro"/>
</dbReference>
<protein>
    <submittedName>
        <fullName evidence="2">DNA polymerase III-associated protein</fullName>
    </submittedName>
</protein>
<dbReference type="AlphaFoldDB" id="E0S510"/>
<dbReference type="PANTHER" id="PTHR32294">
    <property type="entry name" value="DNA POLYMERASE III SUBUNIT ALPHA"/>
    <property type="match status" value="1"/>
</dbReference>
<geneLocation type="plasmid" evidence="2 3">
    <name>pCY186</name>
</geneLocation>
<keyword evidence="2" id="KW-0614">Plasmid</keyword>
<dbReference type="RefSeq" id="WP_013283140.1">
    <property type="nucleotide sequence ID" value="NC_014390.1"/>
</dbReference>
<sequence>MTQDLTYTEQAYIKLEHLCITRIYDRYNDNDLSEAYERMKKELAAIKKKGTAPLFIVVYEALCGVGAKHEKFSLRGDTGSSVVAYLLDISEIDPVRIRPRLYSEFCFGLNGEENLSIEINVTRKLYRKLVKYFEHYNGDARIRYKHFTSGIVNGVGISDPQVLLRDYYDDNELFFGFLEVSRQKRIGRKVLSGPVFDLLNPLTFEDKVKCRGLSVEGNGVWEENAEELAKSDEIALGDLIAHREDVFEFMLDHGIDREKAYRISEDVRWGRIKRNGWDAETIALLYNAGIPEWYLKSCEKISHVFPRAHSMMEIQHYGGLVAENSKDRITIN</sequence>
<evidence type="ECO:0000313" key="2">
    <source>
        <dbReference type="EMBL" id="ADL36492.1"/>
    </source>
</evidence>
<dbReference type="HOGENOM" id="CLU_835960_0_0_9"/>
<feature type="domain" description="Bacterial DNA polymerase III alpha subunit NTPase" evidence="1">
    <location>
        <begin position="14"/>
        <end position="134"/>
    </location>
</feature>
<name>E0S510_BUTPB</name>
<dbReference type="InterPro" id="IPR011708">
    <property type="entry name" value="DNA_pol3_alpha_NTPase_dom"/>
</dbReference>
<accession>E0S510</accession>
<dbReference type="Gene3D" id="6.10.140.1510">
    <property type="match status" value="1"/>
</dbReference>
<reference evidence="2 3" key="1">
    <citation type="journal article" date="2010" name="PLoS ONE">
        <title>The glycobiome of the rumen bacterium Butyrivibrio proteoclasticus B316(T) highlights adaptation to a polysaccharide-rich environment.</title>
        <authorList>
            <person name="Kelly W.J."/>
            <person name="Leahy S.C."/>
            <person name="Altermann E."/>
            <person name="Yeoman C.J."/>
            <person name="Dunne J.C."/>
            <person name="Kong Z."/>
            <person name="Pacheco D.M."/>
            <person name="Li D."/>
            <person name="Noel S.J."/>
            <person name="Moon C.D."/>
            <person name="Cookson A.L."/>
            <person name="Attwood G.T."/>
        </authorList>
    </citation>
    <scope>NUCLEOTIDE SEQUENCE [LARGE SCALE GENOMIC DNA]</scope>
    <source>
        <strain evidence="3">ATCC 51982 / DSM 14932 / B316</strain>
        <plasmid evidence="3">Plasmid pCY186</plasmid>
    </source>
</reference>
<dbReference type="KEGG" id="bpb:bpr_IV127"/>
<organism evidence="2 3">
    <name type="scientific">Butyrivibrio proteoclasticus (strain ATCC 51982 / DSM 14932 / B316)</name>
    <name type="common">Clostridium proteoclasticum</name>
    <dbReference type="NCBI Taxonomy" id="515622"/>
    <lineage>
        <taxon>Bacteria</taxon>
        <taxon>Bacillati</taxon>
        <taxon>Bacillota</taxon>
        <taxon>Clostridia</taxon>
        <taxon>Lachnospirales</taxon>
        <taxon>Lachnospiraceae</taxon>
        <taxon>Butyrivibrio</taxon>
    </lineage>
</organism>
<keyword evidence="3" id="KW-1185">Reference proteome</keyword>
<dbReference type="eggNOG" id="COG0587">
    <property type="taxonomic scope" value="Bacteria"/>
</dbReference>
<gene>
    <name evidence="2" type="ordered locus">bpr_IV127</name>
</gene>
<dbReference type="EMBL" id="CP001813">
    <property type="protein sequence ID" value="ADL36492.1"/>
    <property type="molecule type" value="Genomic_DNA"/>
</dbReference>
<dbReference type="InterPro" id="IPR004805">
    <property type="entry name" value="DnaE2/DnaE/PolC"/>
</dbReference>
<dbReference type="GO" id="GO:0006260">
    <property type="term" value="P:DNA replication"/>
    <property type="evidence" value="ECO:0007669"/>
    <property type="project" value="InterPro"/>
</dbReference>
<proteinExistence type="predicted"/>
<evidence type="ECO:0000313" key="3">
    <source>
        <dbReference type="Proteomes" id="UP000001299"/>
    </source>
</evidence>
<dbReference type="Proteomes" id="UP000001299">
    <property type="component" value="Plasmid pCY186"/>
</dbReference>